<accession>A0A3M5WMJ4</accession>
<reference evidence="8 9" key="1">
    <citation type="submission" date="2018-08" db="EMBL/GenBank/DDBJ databases">
        <title>Recombination of ecologically and evolutionarily significant loci maintains genetic cohesion in the Pseudomonas syringae species complex.</title>
        <authorList>
            <person name="Dillon M."/>
            <person name="Thakur S."/>
            <person name="Almeida R.N.D."/>
            <person name="Weir B.S."/>
            <person name="Guttman D.S."/>
        </authorList>
    </citation>
    <scope>NUCLEOTIDE SEQUENCE [LARGE SCALE GENOMIC DNA]</scope>
    <source>
        <strain evidence="8 9">ICMP 11947</strain>
    </source>
</reference>
<evidence type="ECO:0000256" key="4">
    <source>
        <dbReference type="ARBA" id="ARBA00023239"/>
    </source>
</evidence>
<dbReference type="InterPro" id="IPR036704">
    <property type="entry name" value="RraA/RraA-like_sf"/>
</dbReference>
<evidence type="ECO:0000313" key="8">
    <source>
        <dbReference type="EMBL" id="RMU70813.1"/>
    </source>
</evidence>
<feature type="binding site" evidence="7">
    <location>
        <position position="187"/>
    </location>
    <ligand>
        <name>substrate</name>
    </ligand>
</feature>
<gene>
    <name evidence="8" type="ORF">ALP23_05256</name>
</gene>
<dbReference type="Pfam" id="PF03737">
    <property type="entry name" value="RraA-like"/>
    <property type="match status" value="1"/>
</dbReference>
<name>A0A3M5WMJ4_9PSED</name>
<evidence type="ECO:0000256" key="6">
    <source>
        <dbReference type="ARBA" id="ARBA00030169"/>
    </source>
</evidence>
<evidence type="ECO:0000256" key="3">
    <source>
        <dbReference type="ARBA" id="ARBA00022723"/>
    </source>
</evidence>
<keyword evidence="8" id="KW-0489">Methyltransferase</keyword>
<dbReference type="GO" id="GO:0008168">
    <property type="term" value="F:methyltransferase activity"/>
    <property type="evidence" value="ECO:0007669"/>
    <property type="project" value="UniProtKB-KW"/>
</dbReference>
<evidence type="ECO:0000313" key="9">
    <source>
        <dbReference type="Proteomes" id="UP000271152"/>
    </source>
</evidence>
<dbReference type="GO" id="GO:0047443">
    <property type="term" value="F:4-hydroxy-4-methyl-2-oxoglutarate aldolase activity"/>
    <property type="evidence" value="ECO:0007669"/>
    <property type="project" value="TreeGrafter"/>
</dbReference>
<evidence type="ECO:0000256" key="5">
    <source>
        <dbReference type="ARBA" id="ARBA00029596"/>
    </source>
</evidence>
<evidence type="ECO:0000256" key="1">
    <source>
        <dbReference type="ARBA" id="ARBA00001968"/>
    </source>
</evidence>
<dbReference type="SUPFAM" id="SSF89562">
    <property type="entry name" value="RraA-like"/>
    <property type="match status" value="1"/>
</dbReference>
<dbReference type="GO" id="GO:0046872">
    <property type="term" value="F:metal ion binding"/>
    <property type="evidence" value="ECO:0007669"/>
    <property type="project" value="UniProtKB-KW"/>
</dbReference>
<keyword evidence="8" id="KW-0830">Ubiquinone</keyword>
<keyword evidence="4" id="KW-0456">Lyase</keyword>
<comment type="cofactor">
    <cofactor evidence="7">
        <name>Mg(2+)</name>
        <dbReference type="ChEBI" id="CHEBI:18420"/>
    </cofactor>
</comment>
<feature type="binding site" evidence="7">
    <location>
        <position position="188"/>
    </location>
    <ligand>
        <name>Mg(2+)</name>
        <dbReference type="ChEBI" id="CHEBI:18420"/>
    </ligand>
</feature>
<keyword evidence="7" id="KW-0460">Magnesium</keyword>
<dbReference type="EMBL" id="RBUG01000112">
    <property type="protein sequence ID" value="RMU70813.1"/>
    <property type="molecule type" value="Genomic_DNA"/>
</dbReference>
<proteinExistence type="predicted"/>
<comment type="caution">
    <text evidence="8">The sequence shown here is derived from an EMBL/GenBank/DDBJ whole genome shotgun (WGS) entry which is preliminary data.</text>
</comment>
<organism evidence="8 9">
    <name type="scientific">Pseudomonas syringae pv. apii</name>
    <dbReference type="NCBI Taxonomy" id="81036"/>
    <lineage>
        <taxon>Bacteria</taxon>
        <taxon>Pseudomonadati</taxon>
        <taxon>Pseudomonadota</taxon>
        <taxon>Gammaproteobacteria</taxon>
        <taxon>Pseudomonadales</taxon>
        <taxon>Pseudomonadaceae</taxon>
        <taxon>Pseudomonas</taxon>
    </lineage>
</organism>
<keyword evidence="3 7" id="KW-0479">Metal-binding</keyword>
<feature type="binding site" evidence="7">
    <location>
        <begin position="165"/>
        <end position="168"/>
    </location>
    <ligand>
        <name>substrate</name>
    </ligand>
</feature>
<sequence length="305" mass="32793">MWGFRPSRHASARPSVWFRAHPHARMTLAVPIPRPRWAKRSFSSASSCSPARSGIATSRLRHRENVMSAHFEAVPIAQAVLDACEHLDTASLSDALDSLGIDGGLSGIASQVPGTRCVGIAFTVQYEPVGASAVFKGAANYIDHVPAGAVIVSSNNGRQDCTVWGDIMTRFALANGIKGTVIDGVARDIDTVIECNYPLFSRGRFMQSAKNRARLQAVQVPLLIAGVAVRPGDLLVCDGSGCVVIPQQLAVEVVRRAQAIEHTERSIIEAISAGWPLEKARSTYRYDQPWLTDAEKVSVAVPSQA</sequence>
<protein>
    <recommendedName>
        <fullName evidence="2">Putative 4-hydroxy-4-methyl-2-oxoglutarate aldolase</fullName>
    </recommendedName>
    <alternativeName>
        <fullName evidence="5">Regulator of ribonuclease activity homolog</fullName>
    </alternativeName>
    <alternativeName>
        <fullName evidence="6">RraA-like protein</fullName>
    </alternativeName>
</protein>
<dbReference type="GO" id="GO:0008948">
    <property type="term" value="F:oxaloacetate decarboxylase activity"/>
    <property type="evidence" value="ECO:0007669"/>
    <property type="project" value="TreeGrafter"/>
</dbReference>
<dbReference type="InterPro" id="IPR005493">
    <property type="entry name" value="RraA/RraA-like"/>
</dbReference>
<dbReference type="GO" id="GO:0032259">
    <property type="term" value="P:methylation"/>
    <property type="evidence" value="ECO:0007669"/>
    <property type="project" value="UniProtKB-KW"/>
</dbReference>
<dbReference type="PANTHER" id="PTHR33254">
    <property type="entry name" value="4-HYDROXY-4-METHYL-2-OXOGLUTARATE ALDOLASE 3-RELATED"/>
    <property type="match status" value="1"/>
</dbReference>
<keyword evidence="8" id="KW-0808">Transferase</keyword>
<comment type="cofactor">
    <cofactor evidence="1">
        <name>a divalent metal cation</name>
        <dbReference type="ChEBI" id="CHEBI:60240"/>
    </cofactor>
</comment>
<dbReference type="Gene3D" id="1.20.5.3070">
    <property type="match status" value="1"/>
</dbReference>
<dbReference type="PANTHER" id="PTHR33254:SF4">
    <property type="entry name" value="4-HYDROXY-4-METHYL-2-OXOGLUTARATE ALDOLASE 3-RELATED"/>
    <property type="match status" value="1"/>
</dbReference>
<dbReference type="Gene3D" id="3.50.30.40">
    <property type="entry name" value="Ribonuclease E inhibitor RraA/RraA-like"/>
    <property type="match status" value="1"/>
</dbReference>
<evidence type="ECO:0000256" key="2">
    <source>
        <dbReference type="ARBA" id="ARBA00016549"/>
    </source>
</evidence>
<dbReference type="Proteomes" id="UP000271152">
    <property type="component" value="Unassembled WGS sequence"/>
</dbReference>
<evidence type="ECO:0000256" key="7">
    <source>
        <dbReference type="PIRSR" id="PIRSR605493-1"/>
    </source>
</evidence>
<dbReference type="AlphaFoldDB" id="A0A3M5WMJ4"/>
<dbReference type="CDD" id="cd16841">
    <property type="entry name" value="RraA_family"/>
    <property type="match status" value="1"/>
</dbReference>